<keyword evidence="1" id="KW-1133">Transmembrane helix</keyword>
<sequence>MTFSPNSIISPTTTNNEVLPQKRRSFQPTESRELLEKVDKNLHQIEKDQSKQISWIRTISKQKWFPFLDIILGGLTLLFFTIAFYFIFHINPTLEIKLTPEFIAKVRSSKNGINSFEKCQHSSWLKSDPKALSVIDTSRCYNNLEYGRVFFERFNSTTSDSSNGCNIDRVEIHPCYLKTGKDDPLNVFWGFNNTQYDYECFGTTRPSDEDLYFRDFLSFSYPVTKYSMFDEQNMKLYLNRIVSSTAFFFQCPKCEFLSRSKSDIPAFSTYYVTETSPSIPRHARDCDFEVGASCDLSKNAFALSFKTSFSQKVLHFYIVNDTKFDC</sequence>
<proteinExistence type="predicted"/>
<name>A0A914P3W1_9BILA</name>
<evidence type="ECO:0000256" key="1">
    <source>
        <dbReference type="SAM" id="Phobius"/>
    </source>
</evidence>
<organism evidence="2 3">
    <name type="scientific">Panagrolaimus davidi</name>
    <dbReference type="NCBI Taxonomy" id="227884"/>
    <lineage>
        <taxon>Eukaryota</taxon>
        <taxon>Metazoa</taxon>
        <taxon>Ecdysozoa</taxon>
        <taxon>Nematoda</taxon>
        <taxon>Chromadorea</taxon>
        <taxon>Rhabditida</taxon>
        <taxon>Tylenchina</taxon>
        <taxon>Panagrolaimomorpha</taxon>
        <taxon>Panagrolaimoidea</taxon>
        <taxon>Panagrolaimidae</taxon>
        <taxon>Panagrolaimus</taxon>
    </lineage>
</organism>
<evidence type="ECO:0000313" key="2">
    <source>
        <dbReference type="Proteomes" id="UP000887578"/>
    </source>
</evidence>
<dbReference type="AlphaFoldDB" id="A0A914P3W1"/>
<accession>A0A914P3W1</accession>
<keyword evidence="1" id="KW-0472">Membrane</keyword>
<feature type="transmembrane region" description="Helical" evidence="1">
    <location>
        <begin position="64"/>
        <end position="88"/>
    </location>
</feature>
<protein>
    <submittedName>
        <fullName evidence="3">Uncharacterized protein</fullName>
    </submittedName>
</protein>
<evidence type="ECO:0000313" key="3">
    <source>
        <dbReference type="WBParaSite" id="PDA_v2.g12543.t1"/>
    </source>
</evidence>
<keyword evidence="1" id="KW-0812">Transmembrane</keyword>
<keyword evidence="2" id="KW-1185">Reference proteome</keyword>
<reference evidence="3" key="1">
    <citation type="submission" date="2022-11" db="UniProtKB">
        <authorList>
            <consortium name="WormBaseParasite"/>
        </authorList>
    </citation>
    <scope>IDENTIFICATION</scope>
</reference>
<dbReference type="Proteomes" id="UP000887578">
    <property type="component" value="Unplaced"/>
</dbReference>
<dbReference type="WBParaSite" id="PDA_v2.g12543.t1">
    <property type="protein sequence ID" value="PDA_v2.g12543.t1"/>
    <property type="gene ID" value="PDA_v2.g12543"/>
</dbReference>